<dbReference type="InterPro" id="IPR039425">
    <property type="entry name" value="RNA_pol_sigma-70-like"/>
</dbReference>
<organism evidence="8 9">
    <name type="scientific">Rhodococcus zopfii</name>
    <dbReference type="NCBI Taxonomy" id="43772"/>
    <lineage>
        <taxon>Bacteria</taxon>
        <taxon>Bacillati</taxon>
        <taxon>Actinomycetota</taxon>
        <taxon>Actinomycetes</taxon>
        <taxon>Mycobacteriales</taxon>
        <taxon>Nocardiaceae</taxon>
        <taxon>Rhodococcus</taxon>
    </lineage>
</organism>
<evidence type="ECO:0000259" key="6">
    <source>
        <dbReference type="Pfam" id="PF04542"/>
    </source>
</evidence>
<dbReference type="Pfam" id="PF08281">
    <property type="entry name" value="Sigma70_r4_2"/>
    <property type="match status" value="1"/>
</dbReference>
<sequence length="180" mass="19888">MSEAELIERSRAGDQAAFAELVARSRDQTWAVCLQITGHRHDAEDALQDTLTAAWQNLASFRGTARFGTWLYRIATNASLAIVRKRREIPEDEIDNGESSGRSVADTIADTDLVRQALAALPEQFRVAIVLREYADLSYAEIAEHQGIGVQTVKSRINRARAQLVEKLSPAVLDADALEL</sequence>
<reference evidence="8 9" key="1">
    <citation type="submission" date="2019-10" db="EMBL/GenBank/DDBJ databases">
        <title>Draft Genome Assembly of Rhodococcus zopfii DSM44189.</title>
        <authorList>
            <person name="Sutton J.M."/>
            <person name="Akob D.M."/>
            <person name="Bushman T.J."/>
        </authorList>
    </citation>
    <scope>NUCLEOTIDE SEQUENCE [LARGE SCALE GENOMIC DNA]</scope>
    <source>
        <strain evidence="8 9">DSM 44189</strain>
    </source>
</reference>
<evidence type="ECO:0000256" key="1">
    <source>
        <dbReference type="ARBA" id="ARBA00010641"/>
    </source>
</evidence>
<gene>
    <name evidence="8" type="ORF">F8M49_16560</name>
</gene>
<keyword evidence="3" id="KW-0731">Sigma factor</keyword>
<dbReference type="CDD" id="cd06171">
    <property type="entry name" value="Sigma70_r4"/>
    <property type="match status" value="1"/>
</dbReference>
<dbReference type="InterPro" id="IPR013325">
    <property type="entry name" value="RNA_pol_sigma_r2"/>
</dbReference>
<evidence type="ECO:0000256" key="3">
    <source>
        <dbReference type="ARBA" id="ARBA00023082"/>
    </source>
</evidence>
<dbReference type="InterPro" id="IPR014284">
    <property type="entry name" value="RNA_pol_sigma-70_dom"/>
</dbReference>
<dbReference type="InterPro" id="IPR036388">
    <property type="entry name" value="WH-like_DNA-bd_sf"/>
</dbReference>
<comment type="similarity">
    <text evidence="1">Belongs to the sigma-70 factor family. ECF subfamily.</text>
</comment>
<dbReference type="InterPro" id="IPR013324">
    <property type="entry name" value="RNA_pol_sigma_r3/r4-like"/>
</dbReference>
<evidence type="ECO:0000313" key="8">
    <source>
        <dbReference type="EMBL" id="MDV2476531.1"/>
    </source>
</evidence>
<dbReference type="NCBIfam" id="TIGR02937">
    <property type="entry name" value="sigma70-ECF"/>
    <property type="match status" value="1"/>
</dbReference>
<feature type="domain" description="RNA polymerase sigma-70 region 2" evidence="6">
    <location>
        <begin position="21"/>
        <end position="87"/>
    </location>
</feature>
<evidence type="ECO:0000256" key="4">
    <source>
        <dbReference type="ARBA" id="ARBA00023125"/>
    </source>
</evidence>
<name>A0ABU3WRB8_9NOCA</name>
<dbReference type="SUPFAM" id="SSF88946">
    <property type="entry name" value="Sigma2 domain of RNA polymerase sigma factors"/>
    <property type="match status" value="1"/>
</dbReference>
<protein>
    <submittedName>
        <fullName evidence="8">Sigma-70 family RNA polymerase sigma factor</fullName>
    </submittedName>
</protein>
<keyword evidence="9" id="KW-1185">Reference proteome</keyword>
<keyword evidence="5" id="KW-0804">Transcription</keyword>
<accession>A0ABU3WRB8</accession>
<dbReference type="PANTHER" id="PTHR43133:SF51">
    <property type="entry name" value="RNA POLYMERASE SIGMA FACTOR"/>
    <property type="match status" value="1"/>
</dbReference>
<dbReference type="RefSeq" id="WP_072810602.1">
    <property type="nucleotide sequence ID" value="NZ_JAHWLX010000259.1"/>
</dbReference>
<proteinExistence type="inferred from homology"/>
<evidence type="ECO:0000313" key="9">
    <source>
        <dbReference type="Proteomes" id="UP001275440"/>
    </source>
</evidence>
<evidence type="ECO:0000256" key="5">
    <source>
        <dbReference type="ARBA" id="ARBA00023163"/>
    </source>
</evidence>
<dbReference type="PANTHER" id="PTHR43133">
    <property type="entry name" value="RNA POLYMERASE ECF-TYPE SIGMA FACTO"/>
    <property type="match status" value="1"/>
</dbReference>
<evidence type="ECO:0000259" key="7">
    <source>
        <dbReference type="Pfam" id="PF08281"/>
    </source>
</evidence>
<dbReference type="EMBL" id="WBMO01000001">
    <property type="protein sequence ID" value="MDV2476531.1"/>
    <property type="molecule type" value="Genomic_DNA"/>
</dbReference>
<comment type="caution">
    <text evidence="8">The sequence shown here is derived from an EMBL/GenBank/DDBJ whole genome shotgun (WGS) entry which is preliminary data.</text>
</comment>
<evidence type="ECO:0000256" key="2">
    <source>
        <dbReference type="ARBA" id="ARBA00023015"/>
    </source>
</evidence>
<dbReference type="Pfam" id="PF04542">
    <property type="entry name" value="Sigma70_r2"/>
    <property type="match status" value="1"/>
</dbReference>
<keyword evidence="4" id="KW-0238">DNA-binding</keyword>
<dbReference type="SUPFAM" id="SSF88659">
    <property type="entry name" value="Sigma3 and sigma4 domains of RNA polymerase sigma factors"/>
    <property type="match status" value="1"/>
</dbReference>
<dbReference type="InterPro" id="IPR013249">
    <property type="entry name" value="RNA_pol_sigma70_r4_t2"/>
</dbReference>
<dbReference type="Proteomes" id="UP001275440">
    <property type="component" value="Unassembled WGS sequence"/>
</dbReference>
<dbReference type="InterPro" id="IPR007627">
    <property type="entry name" value="RNA_pol_sigma70_r2"/>
</dbReference>
<feature type="domain" description="RNA polymerase sigma factor 70 region 4 type 2" evidence="7">
    <location>
        <begin position="113"/>
        <end position="164"/>
    </location>
</feature>
<dbReference type="Gene3D" id="1.10.1740.10">
    <property type="match status" value="1"/>
</dbReference>
<dbReference type="Gene3D" id="1.10.10.10">
    <property type="entry name" value="Winged helix-like DNA-binding domain superfamily/Winged helix DNA-binding domain"/>
    <property type="match status" value="1"/>
</dbReference>
<keyword evidence="2" id="KW-0805">Transcription regulation</keyword>